<dbReference type="EMBL" id="JACKWY010000018">
    <property type="protein sequence ID" value="MBB6716643.1"/>
    <property type="molecule type" value="Genomic_DNA"/>
</dbReference>
<feature type="transmembrane region" description="Helical" evidence="1">
    <location>
        <begin position="6"/>
        <end position="27"/>
    </location>
</feature>
<dbReference type="AlphaFoldDB" id="A0A7X0VT54"/>
<feature type="transmembrane region" description="Helical" evidence="1">
    <location>
        <begin position="160"/>
        <end position="180"/>
    </location>
</feature>
<organism evidence="2 3">
    <name type="scientific">Clostridium gasigenes</name>
    <dbReference type="NCBI Taxonomy" id="94869"/>
    <lineage>
        <taxon>Bacteria</taxon>
        <taxon>Bacillati</taxon>
        <taxon>Bacillota</taxon>
        <taxon>Clostridia</taxon>
        <taxon>Eubacteriales</taxon>
        <taxon>Clostridiaceae</taxon>
        <taxon>Clostridium</taxon>
    </lineage>
</organism>
<sequence>MSYKIVICIFLLASLATYVSLYICNYINNNDQQDINCQIKTKLTLSLVNGILVSLLFIKYSLNIYSFLYVLLWLILFVISYIDYSTKYIYDITTKPLKIVAYILFVINLISGVTNLKDIIWLLIAISIVILFSKLKYIGKGDISVFCATMMVLNTFMGSLILLVFSFGVSGVVSIFLLAFKKIGLDHRKPLCPSIAVAMYIILILT</sequence>
<accession>A0A7X0VT54</accession>
<feature type="transmembrane region" description="Helical" evidence="1">
    <location>
        <begin position="64"/>
        <end position="84"/>
    </location>
</feature>
<reference evidence="2 3" key="1">
    <citation type="submission" date="2020-08" db="EMBL/GenBank/DDBJ databases">
        <title>Clostridia isolated from Swiss meat.</title>
        <authorList>
            <person name="Wambui J."/>
            <person name="Stevens M.J.A."/>
            <person name="Stephan R."/>
        </authorList>
    </citation>
    <scope>NUCLEOTIDE SEQUENCE [LARGE SCALE GENOMIC DNA]</scope>
    <source>
        <strain evidence="2 3">CM001</strain>
    </source>
</reference>
<evidence type="ECO:0000313" key="3">
    <source>
        <dbReference type="Proteomes" id="UP000585258"/>
    </source>
</evidence>
<feature type="transmembrane region" description="Helical" evidence="1">
    <location>
        <begin position="39"/>
        <end position="58"/>
    </location>
</feature>
<gene>
    <name evidence="2" type="ORF">H7E68_18320</name>
</gene>
<feature type="transmembrane region" description="Helical" evidence="1">
    <location>
        <begin position="96"/>
        <end position="113"/>
    </location>
</feature>
<protein>
    <submittedName>
        <fullName evidence="2">Prepilin peptidase</fullName>
    </submittedName>
</protein>
<name>A0A7X0VT54_9CLOT</name>
<feature type="transmembrane region" description="Helical" evidence="1">
    <location>
        <begin position="119"/>
        <end position="139"/>
    </location>
</feature>
<proteinExistence type="predicted"/>
<dbReference type="Proteomes" id="UP000585258">
    <property type="component" value="Unassembled WGS sequence"/>
</dbReference>
<keyword evidence="1" id="KW-0472">Membrane</keyword>
<keyword evidence="1" id="KW-1133">Transmembrane helix</keyword>
<dbReference type="RefSeq" id="WP_185165635.1">
    <property type="nucleotide sequence ID" value="NZ_JACKWY010000018.1"/>
</dbReference>
<keyword evidence="1" id="KW-0812">Transmembrane</keyword>
<evidence type="ECO:0000313" key="2">
    <source>
        <dbReference type="EMBL" id="MBB6716643.1"/>
    </source>
</evidence>
<comment type="caution">
    <text evidence="2">The sequence shown here is derived from an EMBL/GenBank/DDBJ whole genome shotgun (WGS) entry which is preliminary data.</text>
</comment>
<evidence type="ECO:0000256" key="1">
    <source>
        <dbReference type="SAM" id="Phobius"/>
    </source>
</evidence>